<reference evidence="1 2" key="1">
    <citation type="submission" date="2019-03" db="EMBL/GenBank/DDBJ databases">
        <title>Single cell metagenomics reveals metabolic interactions within the superorganism composed of flagellate Streblomastix strix and complex community of Bacteroidetes bacteria on its surface.</title>
        <authorList>
            <person name="Treitli S.C."/>
            <person name="Kolisko M."/>
            <person name="Husnik F."/>
            <person name="Keeling P."/>
            <person name="Hampl V."/>
        </authorList>
    </citation>
    <scope>NUCLEOTIDE SEQUENCE [LARGE SCALE GENOMIC DNA]</scope>
    <source>
        <strain evidence="1">ST1C</strain>
    </source>
</reference>
<evidence type="ECO:0000313" key="2">
    <source>
        <dbReference type="Proteomes" id="UP000324800"/>
    </source>
</evidence>
<dbReference type="AlphaFoldDB" id="A0A5J4WF13"/>
<protein>
    <submittedName>
        <fullName evidence="1">Uncharacterized protein</fullName>
    </submittedName>
</protein>
<organism evidence="1 2">
    <name type="scientific">Streblomastix strix</name>
    <dbReference type="NCBI Taxonomy" id="222440"/>
    <lineage>
        <taxon>Eukaryota</taxon>
        <taxon>Metamonada</taxon>
        <taxon>Preaxostyla</taxon>
        <taxon>Oxymonadida</taxon>
        <taxon>Streblomastigidae</taxon>
        <taxon>Streblomastix</taxon>
    </lineage>
</organism>
<accession>A0A5J4WF13</accession>
<gene>
    <name evidence="1" type="ORF">EZS28_011023</name>
</gene>
<dbReference type="EMBL" id="SNRW01002226">
    <property type="protein sequence ID" value="KAA6393451.1"/>
    <property type="molecule type" value="Genomic_DNA"/>
</dbReference>
<comment type="caution">
    <text evidence="1">The sequence shown here is derived from an EMBL/GenBank/DDBJ whole genome shotgun (WGS) entry which is preliminary data.</text>
</comment>
<evidence type="ECO:0000313" key="1">
    <source>
        <dbReference type="EMBL" id="KAA6393451.1"/>
    </source>
</evidence>
<proteinExistence type="predicted"/>
<name>A0A5J4WF13_9EUKA</name>
<dbReference type="Proteomes" id="UP000324800">
    <property type="component" value="Unassembled WGS sequence"/>
</dbReference>
<sequence>MLKRFTRKVAICSKEIRIEGPQIKIQILKSLFDQYSSPTLDVGTSGGRRILDISLAQPESNQDAKLLKLREMYIMNKEAYGESGAESFKLFVSNHIIG</sequence>